<dbReference type="PROSITE" id="PS51885">
    <property type="entry name" value="NEPRILYSIN"/>
    <property type="match status" value="1"/>
</dbReference>
<evidence type="ECO:0000313" key="4">
    <source>
        <dbReference type="Proteomes" id="UP000762676"/>
    </source>
</evidence>
<dbReference type="AlphaFoldDB" id="A0AAV4JR17"/>
<dbReference type="Pfam" id="PF01431">
    <property type="entry name" value="Peptidase_M13"/>
    <property type="match status" value="1"/>
</dbReference>
<comment type="caution">
    <text evidence="3">The sequence shown here is derived from an EMBL/GenBank/DDBJ whole genome shotgun (WGS) entry which is preliminary data.</text>
</comment>
<dbReference type="EMBL" id="BMAT01013936">
    <property type="protein sequence ID" value="GFS23382.1"/>
    <property type="molecule type" value="Genomic_DNA"/>
</dbReference>
<dbReference type="GO" id="GO:0005886">
    <property type="term" value="C:plasma membrane"/>
    <property type="evidence" value="ECO:0007669"/>
    <property type="project" value="TreeGrafter"/>
</dbReference>
<dbReference type="PROSITE" id="PS51257">
    <property type="entry name" value="PROKAR_LIPOPROTEIN"/>
    <property type="match status" value="1"/>
</dbReference>
<dbReference type="Gene3D" id="3.40.390.10">
    <property type="entry name" value="Collagenase (Catalytic Domain)"/>
    <property type="match status" value="1"/>
</dbReference>
<accession>A0AAV4JR17</accession>
<feature type="domain" description="Peptidase M13 C-terminal" evidence="2">
    <location>
        <begin position="3"/>
        <end position="215"/>
    </location>
</feature>
<dbReference type="SUPFAM" id="SSF55486">
    <property type="entry name" value="Metalloproteases ('zincins'), catalytic domain"/>
    <property type="match status" value="1"/>
</dbReference>
<reference evidence="3 4" key="1">
    <citation type="journal article" date="2021" name="Elife">
        <title>Chloroplast acquisition without the gene transfer in kleptoplastic sea slugs, Plakobranchus ocellatus.</title>
        <authorList>
            <person name="Maeda T."/>
            <person name="Takahashi S."/>
            <person name="Yoshida T."/>
            <person name="Shimamura S."/>
            <person name="Takaki Y."/>
            <person name="Nagai Y."/>
            <person name="Toyoda A."/>
            <person name="Suzuki Y."/>
            <person name="Arimoto A."/>
            <person name="Ishii H."/>
            <person name="Satoh N."/>
            <person name="Nishiyama T."/>
            <person name="Hasebe M."/>
            <person name="Maruyama T."/>
            <person name="Minagawa J."/>
            <person name="Obokata J."/>
            <person name="Shigenobu S."/>
        </authorList>
    </citation>
    <scope>NUCLEOTIDE SEQUENCE [LARGE SCALE GENOMIC DNA]</scope>
</reference>
<evidence type="ECO:0000313" key="3">
    <source>
        <dbReference type="EMBL" id="GFS23382.1"/>
    </source>
</evidence>
<dbReference type="InterPro" id="IPR024079">
    <property type="entry name" value="MetalloPept_cat_dom_sf"/>
</dbReference>
<sequence length="216" mass="24433">MELAVRAGILQFPIYDGKQPHTSSFGSLGVLIGCLLNLSVNRVGSFYDLNGQKRWTDAGSPVSWWSNVTIRNYEINQKCIKDVHSNLTQTVFDYDKKQWKTFKVTSDPHDYLKRFSLQLTQGSKLSLLGYRDWVKKKGLREGNIPGLNLSKEQMLFLTQAQTFCRAEHADDFLNAAEGYMLQATAVNSALGQVGEFSEVFSCKKNSNMNPAQRCQF</sequence>
<dbReference type="GO" id="GO:0016485">
    <property type="term" value="P:protein processing"/>
    <property type="evidence" value="ECO:0007669"/>
    <property type="project" value="TreeGrafter"/>
</dbReference>
<organism evidence="3 4">
    <name type="scientific">Elysia marginata</name>
    <dbReference type="NCBI Taxonomy" id="1093978"/>
    <lineage>
        <taxon>Eukaryota</taxon>
        <taxon>Metazoa</taxon>
        <taxon>Spiralia</taxon>
        <taxon>Lophotrochozoa</taxon>
        <taxon>Mollusca</taxon>
        <taxon>Gastropoda</taxon>
        <taxon>Heterobranchia</taxon>
        <taxon>Euthyneura</taxon>
        <taxon>Panpulmonata</taxon>
        <taxon>Sacoglossa</taxon>
        <taxon>Placobranchoidea</taxon>
        <taxon>Plakobranchidae</taxon>
        <taxon>Elysia</taxon>
    </lineage>
</organism>
<dbReference type="InterPro" id="IPR000718">
    <property type="entry name" value="Peptidase_M13"/>
</dbReference>
<dbReference type="Proteomes" id="UP000762676">
    <property type="component" value="Unassembled WGS sequence"/>
</dbReference>
<dbReference type="InterPro" id="IPR018497">
    <property type="entry name" value="Peptidase_M13_C"/>
</dbReference>
<evidence type="ECO:0000259" key="2">
    <source>
        <dbReference type="Pfam" id="PF01431"/>
    </source>
</evidence>
<evidence type="ECO:0000256" key="1">
    <source>
        <dbReference type="ARBA" id="ARBA00007357"/>
    </source>
</evidence>
<name>A0AAV4JR17_9GAST</name>
<dbReference type="PANTHER" id="PTHR11733:SF167">
    <property type="entry name" value="FI17812P1-RELATED"/>
    <property type="match status" value="1"/>
</dbReference>
<dbReference type="PANTHER" id="PTHR11733">
    <property type="entry name" value="ZINC METALLOPROTEASE FAMILY M13 NEPRILYSIN-RELATED"/>
    <property type="match status" value="1"/>
</dbReference>
<dbReference type="GO" id="GO:0004222">
    <property type="term" value="F:metalloendopeptidase activity"/>
    <property type="evidence" value="ECO:0007669"/>
    <property type="project" value="InterPro"/>
</dbReference>
<keyword evidence="4" id="KW-1185">Reference proteome</keyword>
<gene>
    <name evidence="3" type="ORF">ElyMa_006975900</name>
</gene>
<comment type="similarity">
    <text evidence="1">Belongs to the peptidase M13 family.</text>
</comment>
<proteinExistence type="inferred from homology"/>
<protein>
    <submittedName>
        <fullName evidence="3">Endothelin-converting enzyme 1-like</fullName>
    </submittedName>
</protein>